<feature type="chain" id="PRO_5003226739" evidence="3">
    <location>
        <begin position="22"/>
        <end position="172"/>
    </location>
</feature>
<dbReference type="HOGENOM" id="CLU_101388_2_0_6"/>
<dbReference type="InterPro" id="IPR024930">
    <property type="entry name" value="Skp_dom_sf"/>
</dbReference>
<dbReference type="STRING" id="762983.HMPREF9444_00870"/>
<evidence type="ECO:0000256" key="3">
    <source>
        <dbReference type="SAM" id="SignalP"/>
    </source>
</evidence>
<dbReference type="RefSeq" id="WP_009143079.1">
    <property type="nucleotide sequence ID" value="NZ_GL830979.1"/>
</dbReference>
<evidence type="ECO:0000313" key="4">
    <source>
        <dbReference type="EMBL" id="EFY07289.1"/>
    </source>
</evidence>
<dbReference type="GO" id="GO:0050821">
    <property type="term" value="P:protein stabilization"/>
    <property type="evidence" value="ECO:0007669"/>
    <property type="project" value="TreeGrafter"/>
</dbReference>
<proteinExistence type="inferred from homology"/>
<accession>E8LJJ1</accession>
<dbReference type="PANTHER" id="PTHR35089">
    <property type="entry name" value="CHAPERONE PROTEIN SKP"/>
    <property type="match status" value="1"/>
</dbReference>
<reference evidence="4 5" key="1">
    <citation type="submission" date="2011-01" db="EMBL/GenBank/DDBJ databases">
        <authorList>
            <person name="Weinstock G."/>
            <person name="Sodergren E."/>
            <person name="Clifton S."/>
            <person name="Fulton L."/>
            <person name="Fulton B."/>
            <person name="Courtney L."/>
            <person name="Fronick C."/>
            <person name="Harrison M."/>
            <person name="Strong C."/>
            <person name="Farmer C."/>
            <person name="Delahaunty K."/>
            <person name="Markovic C."/>
            <person name="Hall O."/>
            <person name="Minx P."/>
            <person name="Tomlinson C."/>
            <person name="Mitreva M."/>
            <person name="Hou S."/>
            <person name="Chen J."/>
            <person name="Wollam A."/>
            <person name="Pepin K.H."/>
            <person name="Johnson M."/>
            <person name="Bhonagiri V."/>
            <person name="Zhang X."/>
            <person name="Suruliraj S."/>
            <person name="Warren W."/>
            <person name="Chinwalla A."/>
            <person name="Mardis E.R."/>
            <person name="Wilson R.K."/>
        </authorList>
    </citation>
    <scope>NUCLEOTIDE SEQUENCE [LARGE SCALE GENOMIC DNA]</scope>
    <source>
        <strain evidence="5">DSM 22608 / JCM 16073 / KCTC 15190 / YIT 12066</strain>
    </source>
</reference>
<keyword evidence="2 3" id="KW-0732">Signal</keyword>
<protein>
    <submittedName>
        <fullName evidence="4">Outer membrane protein</fullName>
    </submittedName>
</protein>
<dbReference type="Pfam" id="PF03938">
    <property type="entry name" value="OmpH"/>
    <property type="match status" value="1"/>
</dbReference>
<evidence type="ECO:0000256" key="1">
    <source>
        <dbReference type="ARBA" id="ARBA00009091"/>
    </source>
</evidence>
<comment type="similarity">
    <text evidence="1">Belongs to the Skp family.</text>
</comment>
<dbReference type="eggNOG" id="COG2825">
    <property type="taxonomic scope" value="Bacteria"/>
</dbReference>
<gene>
    <name evidence="4" type="ORF">HMPREF9444_00870</name>
</gene>
<name>E8LJJ1_SUCHY</name>
<feature type="signal peptide" evidence="3">
    <location>
        <begin position="1"/>
        <end position="21"/>
    </location>
</feature>
<dbReference type="PANTHER" id="PTHR35089:SF1">
    <property type="entry name" value="CHAPERONE PROTEIN SKP"/>
    <property type="match status" value="1"/>
</dbReference>
<dbReference type="AlphaFoldDB" id="E8LJJ1"/>
<dbReference type="SMART" id="SM00935">
    <property type="entry name" value="OmpH"/>
    <property type="match status" value="1"/>
</dbReference>
<dbReference type="OrthoDB" id="7060278at2"/>
<dbReference type="InterPro" id="IPR005632">
    <property type="entry name" value="Chaperone_Skp"/>
</dbReference>
<dbReference type="EMBL" id="AEVO01000042">
    <property type="protein sequence ID" value="EFY07289.1"/>
    <property type="molecule type" value="Genomic_DNA"/>
</dbReference>
<comment type="caution">
    <text evidence="4">The sequence shown here is derived from an EMBL/GenBank/DDBJ whole genome shotgun (WGS) entry which is preliminary data.</text>
</comment>
<dbReference type="GO" id="GO:0005829">
    <property type="term" value="C:cytosol"/>
    <property type="evidence" value="ECO:0007669"/>
    <property type="project" value="TreeGrafter"/>
</dbReference>
<dbReference type="GO" id="GO:0051082">
    <property type="term" value="F:unfolded protein binding"/>
    <property type="evidence" value="ECO:0007669"/>
    <property type="project" value="InterPro"/>
</dbReference>
<dbReference type="SUPFAM" id="SSF111384">
    <property type="entry name" value="OmpH-like"/>
    <property type="match status" value="1"/>
</dbReference>
<keyword evidence="5" id="KW-1185">Reference proteome</keyword>
<dbReference type="Proteomes" id="UP000018458">
    <property type="component" value="Unassembled WGS sequence"/>
</dbReference>
<organism evidence="4 5">
    <name type="scientific">Succinatimonas hippei (strain DSM 22608 / JCM 16073 / KCTC 15190 / YIT 12066)</name>
    <dbReference type="NCBI Taxonomy" id="762983"/>
    <lineage>
        <taxon>Bacteria</taxon>
        <taxon>Pseudomonadati</taxon>
        <taxon>Pseudomonadota</taxon>
        <taxon>Gammaproteobacteria</taxon>
        <taxon>Aeromonadales</taxon>
        <taxon>Succinivibrionaceae</taxon>
        <taxon>Succinatimonas</taxon>
    </lineage>
</organism>
<evidence type="ECO:0000313" key="5">
    <source>
        <dbReference type="Proteomes" id="UP000018458"/>
    </source>
</evidence>
<evidence type="ECO:0000256" key="2">
    <source>
        <dbReference type="ARBA" id="ARBA00022729"/>
    </source>
</evidence>
<dbReference type="Gene3D" id="3.30.910.20">
    <property type="entry name" value="Skp domain"/>
    <property type="match status" value="1"/>
</dbReference>
<sequence>MFKKFALAVAVAAAVSVPAMAAEKAQTPTIAVINVPLIMHEIPQAKTTRDNLAKEFAPRERELQNLEAEGSKLAQRLKEGKLSEKERVDLQRRFAQMQSDFNLKAQALQEDQRKRVSDENLKLAQEVQKAIDAIAKERGIQLVLRGESVAYTVNALDISQDVIERVGKSGKK</sequence>